<organism evidence="2 3">
    <name type="scientific">Gardnerella pickettii JCP8017A</name>
    <dbReference type="NCBI Taxonomy" id="1261062"/>
    <lineage>
        <taxon>Bacteria</taxon>
        <taxon>Bacillati</taxon>
        <taxon>Actinomycetota</taxon>
        <taxon>Actinomycetes</taxon>
        <taxon>Bifidobacteriales</taxon>
        <taxon>Bifidobacteriaceae</taxon>
        <taxon>Gardnerella</taxon>
        <taxon>Gardnerella pickettii</taxon>
    </lineage>
</organism>
<evidence type="ECO:0000259" key="1">
    <source>
        <dbReference type="Pfam" id="PF15919"/>
    </source>
</evidence>
<comment type="caution">
    <text evidence="2">The sequence shown here is derived from an EMBL/GenBank/DDBJ whole genome shotgun (WGS) entry which is preliminary data.</text>
</comment>
<dbReference type="Gene3D" id="3.30.160.250">
    <property type="match status" value="1"/>
</dbReference>
<dbReference type="HOGENOM" id="CLU_114047_0_0_11"/>
<reference evidence="2 3" key="1">
    <citation type="submission" date="2013-06" db="EMBL/GenBank/DDBJ databases">
        <authorList>
            <person name="Weinstock G."/>
            <person name="Sodergren E."/>
            <person name="Lobos E.A."/>
            <person name="Fulton L."/>
            <person name="Fulton R."/>
            <person name="Courtney L."/>
            <person name="Fronick C."/>
            <person name="O'Laughlin M."/>
            <person name="Godfrey J."/>
            <person name="Wilson R.M."/>
            <person name="Miner T."/>
            <person name="Farmer C."/>
            <person name="Delehaunty K."/>
            <person name="Cordes M."/>
            <person name="Minx P."/>
            <person name="Tomlinson C."/>
            <person name="Chen J."/>
            <person name="Wollam A."/>
            <person name="Pepin K.H."/>
            <person name="Bhonagiri V."/>
            <person name="Zhang X."/>
            <person name="Warren W."/>
            <person name="Mitreva M."/>
            <person name="Mardis E.R."/>
            <person name="Wilson R.K."/>
        </authorList>
    </citation>
    <scope>NUCLEOTIDE SEQUENCE [LARGE SCALE GENOMIC DNA]</scope>
    <source>
        <strain evidence="2 3">JCP8017A</strain>
    </source>
</reference>
<dbReference type="InterPro" id="IPR031807">
    <property type="entry name" value="HicB-like"/>
</dbReference>
<gene>
    <name evidence="2" type="ORF">HMPREF1577_00263</name>
</gene>
<dbReference type="InterPro" id="IPR035069">
    <property type="entry name" value="TTHA1013/TTHA0281-like"/>
</dbReference>
<proteinExistence type="predicted"/>
<evidence type="ECO:0000313" key="3">
    <source>
        <dbReference type="Proteomes" id="UP000015779"/>
    </source>
</evidence>
<protein>
    <submittedName>
        <fullName evidence="2">Toxin-antitoxin system, antitoxin component, HicB family</fullName>
    </submittedName>
</protein>
<name>T2PLZ6_9BIFI</name>
<dbReference type="Pfam" id="PF15919">
    <property type="entry name" value="HicB_lk_antitox"/>
    <property type="match status" value="1"/>
</dbReference>
<sequence length="140" mass="14687">MMKLAYPVILTPYEDNSGGFVAEVPDLPGCVTGGSNLAEALIMAEDAASGWVLTELESGKTAPKASDISDIVVENPNSKLSMVALDMDSYAAKYGSQAVRKNVTVPAWLDTWAQKAGISYSGALRDALEALYAKGAVNKA</sequence>
<evidence type="ECO:0000313" key="2">
    <source>
        <dbReference type="EMBL" id="EPI53124.1"/>
    </source>
</evidence>
<accession>T2PLZ6</accession>
<feature type="domain" description="HicB-like antitoxin of toxin-antitoxin system" evidence="1">
    <location>
        <begin position="6"/>
        <end position="119"/>
    </location>
</feature>
<dbReference type="Proteomes" id="UP000015779">
    <property type="component" value="Unassembled WGS sequence"/>
</dbReference>
<dbReference type="PATRIC" id="fig|1261062.4.peg.242"/>
<dbReference type="EMBL" id="ATJN01000011">
    <property type="protein sequence ID" value="EPI53124.1"/>
    <property type="molecule type" value="Genomic_DNA"/>
</dbReference>
<dbReference type="SUPFAM" id="SSF143100">
    <property type="entry name" value="TTHA1013/TTHA0281-like"/>
    <property type="match status" value="1"/>
</dbReference>
<dbReference type="AlphaFoldDB" id="T2PLZ6"/>